<sequence>MVASTDPGGGLAVPVENTVRALRRLAPGAVLRSPRSPDLRVLVAALRECSPAELAGLQAEAVGRVVLAAQLRALDRATTGLFAPDASGPEAARLVRAARHSGRGRTPLRDRLRAELGLRTAALAWATATGSRLLADELRGAPPRPDAEDGRLAAELVVAAVLPRAADGGGRLRAVAGRRGFLDVCSVRVGERGFRIDVRADPLVELVSDGGGPALRALWWTGLGRVTDDVGHEYLLVAKDPDGTGVVRHWCHPRPAPAAGSLRLESSGYRGERLSLTGAARGTFAEVVVKSELTVRLGS</sequence>
<accession>A0A1K1R8K3</accession>
<reference evidence="2" key="1">
    <citation type="submission" date="2016-11" db="EMBL/GenBank/DDBJ databases">
        <authorList>
            <person name="Varghese N."/>
            <person name="Submissions S."/>
        </authorList>
    </citation>
    <scope>NUCLEOTIDE SEQUENCE [LARGE SCALE GENOMIC DNA]</scope>
    <source>
        <strain evidence="2">DSM 44671</strain>
    </source>
</reference>
<evidence type="ECO:0000313" key="2">
    <source>
        <dbReference type="Proteomes" id="UP000182740"/>
    </source>
</evidence>
<proteinExistence type="predicted"/>
<dbReference type="AlphaFoldDB" id="A0A1K1R8K3"/>
<keyword evidence="2" id="KW-1185">Reference proteome</keyword>
<dbReference type="Proteomes" id="UP000182740">
    <property type="component" value="Unassembled WGS sequence"/>
</dbReference>
<protein>
    <submittedName>
        <fullName evidence="1">Uncharacterized protein</fullName>
    </submittedName>
</protein>
<dbReference type="EMBL" id="FPJG01000006">
    <property type="protein sequence ID" value="SFW68463.1"/>
    <property type="molecule type" value="Genomic_DNA"/>
</dbReference>
<name>A0A1K1R8K3_9PSEU</name>
<gene>
    <name evidence="1" type="ORF">SAMN04489730_2873</name>
</gene>
<evidence type="ECO:0000313" key="1">
    <source>
        <dbReference type="EMBL" id="SFW68463.1"/>
    </source>
</evidence>
<organism evidence="1 2">
    <name type="scientific">Amycolatopsis australiensis</name>
    <dbReference type="NCBI Taxonomy" id="546364"/>
    <lineage>
        <taxon>Bacteria</taxon>
        <taxon>Bacillati</taxon>
        <taxon>Actinomycetota</taxon>
        <taxon>Actinomycetes</taxon>
        <taxon>Pseudonocardiales</taxon>
        <taxon>Pseudonocardiaceae</taxon>
        <taxon>Amycolatopsis</taxon>
    </lineage>
</organism>